<dbReference type="InterPro" id="IPR036390">
    <property type="entry name" value="WH_DNA-bd_sf"/>
</dbReference>
<evidence type="ECO:0000256" key="3">
    <source>
        <dbReference type="ARBA" id="ARBA00023163"/>
    </source>
</evidence>
<dbReference type="InterPro" id="IPR000524">
    <property type="entry name" value="Tscrpt_reg_HTH_GntR"/>
</dbReference>
<evidence type="ECO:0000256" key="1">
    <source>
        <dbReference type="ARBA" id="ARBA00023015"/>
    </source>
</evidence>
<evidence type="ECO:0000313" key="6">
    <source>
        <dbReference type="EMBL" id="SVA79109.1"/>
    </source>
</evidence>
<dbReference type="GO" id="GO:0003700">
    <property type="term" value="F:DNA-binding transcription factor activity"/>
    <property type="evidence" value="ECO:0007669"/>
    <property type="project" value="InterPro"/>
</dbReference>
<dbReference type="EMBL" id="UINC01018769">
    <property type="protein sequence ID" value="SVA79109.1"/>
    <property type="molecule type" value="Genomic_DNA"/>
</dbReference>
<dbReference type="CDD" id="cd07377">
    <property type="entry name" value="WHTH_GntR"/>
    <property type="match status" value="1"/>
</dbReference>
<feature type="region of interest" description="Disordered" evidence="4">
    <location>
        <begin position="232"/>
        <end position="253"/>
    </location>
</feature>
<name>A0A381YQ46_9ZZZZ</name>
<dbReference type="Pfam" id="PF07729">
    <property type="entry name" value="FCD"/>
    <property type="match status" value="1"/>
</dbReference>
<dbReference type="SUPFAM" id="SSF46785">
    <property type="entry name" value="Winged helix' DNA-binding domain"/>
    <property type="match status" value="1"/>
</dbReference>
<gene>
    <name evidence="6" type="ORF">METZ01_LOCUS131963</name>
</gene>
<evidence type="ECO:0000256" key="2">
    <source>
        <dbReference type="ARBA" id="ARBA00023125"/>
    </source>
</evidence>
<dbReference type="AlphaFoldDB" id="A0A381YQ46"/>
<dbReference type="Gene3D" id="1.10.10.10">
    <property type="entry name" value="Winged helix-like DNA-binding domain superfamily/Winged helix DNA-binding domain"/>
    <property type="match status" value="1"/>
</dbReference>
<dbReference type="InterPro" id="IPR011711">
    <property type="entry name" value="GntR_C"/>
</dbReference>
<evidence type="ECO:0000256" key="4">
    <source>
        <dbReference type="SAM" id="MobiDB-lite"/>
    </source>
</evidence>
<organism evidence="6">
    <name type="scientific">marine metagenome</name>
    <dbReference type="NCBI Taxonomy" id="408172"/>
    <lineage>
        <taxon>unclassified sequences</taxon>
        <taxon>metagenomes</taxon>
        <taxon>ecological metagenomes</taxon>
    </lineage>
</organism>
<dbReference type="PROSITE" id="PS50949">
    <property type="entry name" value="HTH_GNTR"/>
    <property type="match status" value="1"/>
</dbReference>
<dbReference type="GO" id="GO:0003677">
    <property type="term" value="F:DNA binding"/>
    <property type="evidence" value="ECO:0007669"/>
    <property type="project" value="UniProtKB-KW"/>
</dbReference>
<protein>
    <recommendedName>
        <fullName evidence="5">HTH gntR-type domain-containing protein</fullName>
    </recommendedName>
</protein>
<feature type="non-terminal residue" evidence="6">
    <location>
        <position position="1"/>
    </location>
</feature>
<dbReference type="Gene3D" id="1.20.120.530">
    <property type="entry name" value="GntR ligand-binding domain-like"/>
    <property type="match status" value="1"/>
</dbReference>
<dbReference type="SMART" id="SM00345">
    <property type="entry name" value="HTH_GNTR"/>
    <property type="match status" value="1"/>
</dbReference>
<dbReference type="InterPro" id="IPR008920">
    <property type="entry name" value="TF_FadR/GntR_C"/>
</dbReference>
<sequence length="253" mass="28089">VTTRTTDLLIDVVFSNLRDLIVSNALPAGQKLVDRDLAALLEVSRTPIREALGRLAMIGLVEKRARRGYYVREFSADEVKDLYEFRKMLEVQSVKLAAQNAQPSHLEEFDRILTELGKLPSDSRGHAKAVELDIQIHELIARASGNFSLHQAMQNVLHKVMCFISVEIAGQGSLAAAHQQHQSLLRLIKENDVEGAVELICMHVDTAKESLVSVLQTRDELRNAVLAVAPSKIRGSNQEEPKANNNIQQGETL</sequence>
<dbReference type="InterPro" id="IPR036388">
    <property type="entry name" value="WH-like_DNA-bd_sf"/>
</dbReference>
<dbReference type="SUPFAM" id="SSF48008">
    <property type="entry name" value="GntR ligand-binding domain-like"/>
    <property type="match status" value="1"/>
</dbReference>
<evidence type="ECO:0000259" key="5">
    <source>
        <dbReference type="PROSITE" id="PS50949"/>
    </source>
</evidence>
<keyword evidence="1" id="KW-0805">Transcription regulation</keyword>
<dbReference type="PANTHER" id="PTHR43537">
    <property type="entry name" value="TRANSCRIPTIONAL REGULATOR, GNTR FAMILY"/>
    <property type="match status" value="1"/>
</dbReference>
<keyword evidence="2" id="KW-0238">DNA-binding</keyword>
<accession>A0A381YQ46</accession>
<reference evidence="6" key="1">
    <citation type="submission" date="2018-05" db="EMBL/GenBank/DDBJ databases">
        <authorList>
            <person name="Lanie J.A."/>
            <person name="Ng W.-L."/>
            <person name="Kazmierczak K.M."/>
            <person name="Andrzejewski T.M."/>
            <person name="Davidsen T.M."/>
            <person name="Wayne K.J."/>
            <person name="Tettelin H."/>
            <person name="Glass J.I."/>
            <person name="Rusch D."/>
            <person name="Podicherti R."/>
            <person name="Tsui H.-C.T."/>
            <person name="Winkler M.E."/>
        </authorList>
    </citation>
    <scope>NUCLEOTIDE SEQUENCE</scope>
</reference>
<keyword evidence="3" id="KW-0804">Transcription</keyword>
<feature type="compositionally biased region" description="Polar residues" evidence="4">
    <location>
        <begin position="243"/>
        <end position="253"/>
    </location>
</feature>
<proteinExistence type="predicted"/>
<dbReference type="SMART" id="SM00895">
    <property type="entry name" value="FCD"/>
    <property type="match status" value="1"/>
</dbReference>
<dbReference type="Pfam" id="PF00392">
    <property type="entry name" value="GntR"/>
    <property type="match status" value="1"/>
</dbReference>
<feature type="domain" description="HTH gntR-type" evidence="5">
    <location>
        <begin position="7"/>
        <end position="74"/>
    </location>
</feature>
<dbReference type="PANTHER" id="PTHR43537:SF45">
    <property type="entry name" value="GNTR FAMILY REGULATORY PROTEIN"/>
    <property type="match status" value="1"/>
</dbReference>